<accession>A0A401Q4G9</accession>
<dbReference type="OrthoDB" id="73997at2759"/>
<dbReference type="Proteomes" id="UP000288216">
    <property type="component" value="Unassembled WGS sequence"/>
</dbReference>
<dbReference type="AlphaFoldDB" id="A0A401Q4G9"/>
<reference evidence="1 2" key="1">
    <citation type="journal article" date="2018" name="Nat. Ecol. Evol.">
        <title>Shark genomes provide insights into elasmobranch evolution and the origin of vertebrates.</title>
        <authorList>
            <person name="Hara Y"/>
            <person name="Yamaguchi K"/>
            <person name="Onimaru K"/>
            <person name="Kadota M"/>
            <person name="Koyanagi M"/>
            <person name="Keeley SD"/>
            <person name="Tatsumi K"/>
            <person name="Tanaka K"/>
            <person name="Motone F"/>
            <person name="Kageyama Y"/>
            <person name="Nozu R"/>
            <person name="Adachi N"/>
            <person name="Nishimura O"/>
            <person name="Nakagawa R"/>
            <person name="Tanegashima C"/>
            <person name="Kiyatake I"/>
            <person name="Matsumoto R"/>
            <person name="Murakumo K"/>
            <person name="Nishida K"/>
            <person name="Terakita A"/>
            <person name="Kuratani S"/>
            <person name="Sato K"/>
            <person name="Hyodo S Kuraku.S."/>
        </authorList>
    </citation>
    <scope>NUCLEOTIDE SEQUENCE [LARGE SCALE GENOMIC DNA]</scope>
</reference>
<protein>
    <submittedName>
        <fullName evidence="1">Uncharacterized protein</fullName>
    </submittedName>
</protein>
<dbReference type="EMBL" id="BFAA01009569">
    <property type="protein sequence ID" value="GCB80265.1"/>
    <property type="molecule type" value="Genomic_DNA"/>
</dbReference>
<proteinExistence type="predicted"/>
<name>A0A401Q4G9_SCYTO</name>
<organism evidence="1 2">
    <name type="scientific">Scyliorhinus torazame</name>
    <name type="common">Cloudy catshark</name>
    <name type="synonym">Catulus torazame</name>
    <dbReference type="NCBI Taxonomy" id="75743"/>
    <lineage>
        <taxon>Eukaryota</taxon>
        <taxon>Metazoa</taxon>
        <taxon>Chordata</taxon>
        <taxon>Craniata</taxon>
        <taxon>Vertebrata</taxon>
        <taxon>Chondrichthyes</taxon>
        <taxon>Elasmobranchii</taxon>
        <taxon>Galeomorphii</taxon>
        <taxon>Galeoidea</taxon>
        <taxon>Carcharhiniformes</taxon>
        <taxon>Scyliorhinidae</taxon>
        <taxon>Scyliorhinus</taxon>
    </lineage>
</organism>
<evidence type="ECO:0000313" key="1">
    <source>
        <dbReference type="EMBL" id="GCB80265.1"/>
    </source>
</evidence>
<keyword evidence="2" id="KW-1185">Reference proteome</keyword>
<evidence type="ECO:0000313" key="2">
    <source>
        <dbReference type="Proteomes" id="UP000288216"/>
    </source>
</evidence>
<comment type="caution">
    <text evidence="1">The sequence shown here is derived from an EMBL/GenBank/DDBJ whole genome shotgun (WGS) entry which is preliminary data.</text>
</comment>
<gene>
    <name evidence="1" type="ORF">scyTo_0016143</name>
</gene>
<dbReference type="STRING" id="75743.A0A401Q4G9"/>
<sequence>MDLGLGVLCELLQIWNQTSRGIVALIEWMLGEEEMKEDTVNENLGEYDILFDKGEFNLWAEKITFANLLRKHVSTLISQSPAPVDDESELCRLTTMAANQAQHVAWLLKGLPPAPEFSRTADHTRLSIQKVRLLNVAQLLRLFGLGAVIAGYF</sequence>